<dbReference type="PANTHER" id="PTHR47331">
    <property type="entry name" value="PHD-TYPE DOMAIN-CONTAINING PROTEIN"/>
    <property type="match status" value="1"/>
</dbReference>
<evidence type="ECO:0000313" key="2">
    <source>
        <dbReference type="EMBL" id="BES88382.1"/>
    </source>
</evidence>
<accession>A0ABN7AAZ3</accession>
<dbReference type="InterPro" id="IPR001584">
    <property type="entry name" value="Integrase_cat-core"/>
</dbReference>
<sequence>MPTSVSDGDSDHEVQELLEKLDGYVNKRGLVFAQLTATLDAAKTTGALGISQFMARCTAQAYICNKWGKWTPIRLVIDGGSQLNLITADCVQRLGLKLQHKTTLLSGAMDRVVGSSNGVVSCVLAPRDLKGPQWRTEATVLTKICTPLPTVMLPSALHEKFTKLNLADRQFHLRGAIDFLLGASLYPEIMKAGHRIIAGEPCAIETHFGFIIMGKVPLETAPVPQVSLFVQEVAVEKLVRQFWEIEEVEAKPHVDPVQAMAESYFVKTTERMTNGSFCVRLPFRSSCNDVPFGSSYELAKKRWLNMENKLRKNPSLNAAYIKFMEEYEQLGHMRSTKKPGVFYIPHFAILKDSATSPLRVVFDGSCKDTSGLSINERLLAGPPLQQDITEIISHFRLKPVAITTDIKMMYRQIWLHEDDCQYQHVVFRKSPDLPLADYELRTVTYGLTSAPFLAQRVLRALVEQDGHEFPLASEAILNACLMDDICWSVETEEIAIEFKQQLIALLGRAKFELRKWSSNSQIVLQDIPTDHRAKVLNLNPNEEFSLRILGLQWYPLEDVFSYQIRLPVVATTKRKVSSHIASIFDPMGWLAPVVFWAKCFLQELWSEKYDWDAPLHKNKLERWAEFARQLSDLPAIKIPRLCVEPSLPMMQLVGFCDGSSLGYGCVVYLRCYSEDESAVSVQLLKAKSKVAPLRTVTIPRIELLGAVLLANLIKSLDYLTKRLNINSTILFTDATVVLAWLKTSAHLLKTFVANRVTTILEQTTLDMWRHVPTAANAADCISRGLMPSHLVHFSTWWHGPSFLRDPMAGWPSLDVAEMVPQLPELKTNPVPQVLNVICTENEHPSTNRIIELTDRRSSFSKIQRVVAYVLRFKRNCRATGAERQLGVLAVQELETAHDVLIKTTQTYYFRTELRLLGQGKLLPSNLRQLSPFVDGKGLLRVGGRLAQSSLPDSSKHPLLLPKKCALSRLICDHFHRELQHAGPQLTQATIASQYWILSMRSLIRQRIHQCLICYKCKATLQPPLMADLPAVRVTPAPKAFYQTSVDFAGPIPVKESCRRNARSQKAYIAVFCCMATKAVHVELVLSLSTPTFCAALDRFVGRRGLCRHVYCDQGTNFRGASNELASVVEMLASSQPDVAEYLAQRKIEYHFNSPASPWKGGLWEAAVKSFKTHLLKISHNQLLTYEEMLTLLVRIEAVLNSRPLCPLDSTDPDAAPHFLTPGHFLIGTALLCPPEHDFMDINETHLERWQRVQQAAQQFWRRWSAEYLNTLIQRRKWNVHRAPLQVGDPVFILQEQTPPLDWPLARVIRLLPGRDGVSRTAIVRTATGVLTRPVARLVAMPASQEDAA</sequence>
<proteinExistence type="predicted"/>
<dbReference type="SUPFAM" id="SSF53098">
    <property type="entry name" value="Ribonuclease H-like"/>
    <property type="match status" value="1"/>
</dbReference>
<dbReference type="PANTHER" id="PTHR47331:SF4">
    <property type="entry name" value="PEPTIDASE S1 DOMAIN-CONTAINING PROTEIN"/>
    <property type="match status" value="1"/>
</dbReference>
<dbReference type="InterPro" id="IPR040676">
    <property type="entry name" value="DUF5641"/>
</dbReference>
<organism evidence="2 3">
    <name type="scientific">Nesidiocoris tenuis</name>
    <dbReference type="NCBI Taxonomy" id="355587"/>
    <lineage>
        <taxon>Eukaryota</taxon>
        <taxon>Metazoa</taxon>
        <taxon>Ecdysozoa</taxon>
        <taxon>Arthropoda</taxon>
        <taxon>Hexapoda</taxon>
        <taxon>Insecta</taxon>
        <taxon>Pterygota</taxon>
        <taxon>Neoptera</taxon>
        <taxon>Paraneoptera</taxon>
        <taxon>Hemiptera</taxon>
        <taxon>Heteroptera</taxon>
        <taxon>Panheteroptera</taxon>
        <taxon>Cimicomorpha</taxon>
        <taxon>Miridae</taxon>
        <taxon>Dicyphina</taxon>
        <taxon>Nesidiocoris</taxon>
    </lineage>
</organism>
<dbReference type="SUPFAM" id="SSF56672">
    <property type="entry name" value="DNA/RNA polymerases"/>
    <property type="match status" value="1"/>
</dbReference>
<name>A0ABN7AAZ3_9HEMI</name>
<feature type="domain" description="Integrase catalytic" evidence="1">
    <location>
        <begin position="1033"/>
        <end position="1229"/>
    </location>
</feature>
<dbReference type="Pfam" id="PF05380">
    <property type="entry name" value="Peptidase_A17"/>
    <property type="match status" value="1"/>
</dbReference>
<dbReference type="InterPro" id="IPR012337">
    <property type="entry name" value="RNaseH-like_sf"/>
</dbReference>
<reference evidence="2 3" key="1">
    <citation type="submission" date="2023-09" db="EMBL/GenBank/DDBJ databases">
        <title>Nesidiocoris tenuis whole genome shotgun sequence.</title>
        <authorList>
            <person name="Shibata T."/>
            <person name="Shimoda M."/>
            <person name="Kobayashi T."/>
            <person name="Uehara T."/>
        </authorList>
    </citation>
    <scope>NUCLEOTIDE SEQUENCE [LARGE SCALE GENOMIC DNA]</scope>
    <source>
        <strain evidence="2 3">Japan</strain>
    </source>
</reference>
<dbReference type="EMBL" id="AP028909">
    <property type="protein sequence ID" value="BES88382.1"/>
    <property type="molecule type" value="Genomic_DNA"/>
</dbReference>
<dbReference type="Pfam" id="PF17921">
    <property type="entry name" value="Integrase_H2C2"/>
    <property type="match status" value="1"/>
</dbReference>
<dbReference type="InterPro" id="IPR043128">
    <property type="entry name" value="Rev_trsase/Diguanyl_cyclase"/>
</dbReference>
<dbReference type="InterPro" id="IPR008042">
    <property type="entry name" value="Retrotrans_Pao"/>
</dbReference>
<dbReference type="Gene3D" id="3.10.10.10">
    <property type="entry name" value="HIV Type 1 Reverse Transcriptase, subunit A, domain 1"/>
    <property type="match status" value="1"/>
</dbReference>
<dbReference type="Gene3D" id="3.30.420.10">
    <property type="entry name" value="Ribonuclease H-like superfamily/Ribonuclease H"/>
    <property type="match status" value="1"/>
</dbReference>
<dbReference type="PROSITE" id="PS50994">
    <property type="entry name" value="INTEGRASE"/>
    <property type="match status" value="1"/>
</dbReference>
<dbReference type="InterPro" id="IPR043502">
    <property type="entry name" value="DNA/RNA_pol_sf"/>
</dbReference>
<keyword evidence="3" id="KW-1185">Reference proteome</keyword>
<dbReference type="Proteomes" id="UP001307889">
    <property type="component" value="Chromosome 1"/>
</dbReference>
<protein>
    <submittedName>
        <fullName evidence="2">Retrotransposon protein</fullName>
    </submittedName>
</protein>
<dbReference type="Pfam" id="PF18701">
    <property type="entry name" value="DUF5641"/>
    <property type="match status" value="1"/>
</dbReference>
<dbReference type="Gene3D" id="3.30.70.270">
    <property type="match status" value="1"/>
</dbReference>
<evidence type="ECO:0000313" key="3">
    <source>
        <dbReference type="Proteomes" id="UP001307889"/>
    </source>
</evidence>
<gene>
    <name evidence="2" type="ORF">NTJ_01188</name>
</gene>
<dbReference type="InterPro" id="IPR036397">
    <property type="entry name" value="RNaseH_sf"/>
</dbReference>
<dbReference type="InterPro" id="IPR041588">
    <property type="entry name" value="Integrase_H2C2"/>
</dbReference>
<evidence type="ECO:0000259" key="1">
    <source>
        <dbReference type="PROSITE" id="PS50994"/>
    </source>
</evidence>